<sequence>MSNVKSHQSWSWILMVLFITLSIVDIRFGLLGFICIGTPIYHALKGRGKIHCSKYCPRGSILGKFLHSISLDHNAPKFLKSRHLKNGLLFLMMTMFSISLYHAFQQPNIIKAVAFGVFRLMTASLALGAIMGIIYKPRTWCQVCPMGHATGLIKEAQDKRKNDHKESLNHQRAA</sequence>
<evidence type="ECO:0000256" key="1">
    <source>
        <dbReference type="SAM" id="Phobius"/>
    </source>
</evidence>
<accession>A0A841KT88</accession>
<name>A0A841KT88_9FIRM</name>
<feature type="transmembrane region" description="Helical" evidence="1">
    <location>
        <begin position="87"/>
        <end position="104"/>
    </location>
</feature>
<feature type="transmembrane region" description="Helical" evidence="1">
    <location>
        <begin position="12"/>
        <end position="41"/>
    </location>
</feature>
<keyword evidence="1" id="KW-1133">Transmembrane helix</keyword>
<evidence type="ECO:0000313" key="2">
    <source>
        <dbReference type="EMBL" id="MBB6216924.1"/>
    </source>
</evidence>
<organism evidence="2 3">
    <name type="scientific">Anaerosolibacter carboniphilus</name>
    <dbReference type="NCBI Taxonomy" id="1417629"/>
    <lineage>
        <taxon>Bacteria</taxon>
        <taxon>Bacillati</taxon>
        <taxon>Bacillota</taxon>
        <taxon>Clostridia</taxon>
        <taxon>Peptostreptococcales</taxon>
        <taxon>Thermotaleaceae</taxon>
        <taxon>Anaerosolibacter</taxon>
    </lineage>
</organism>
<gene>
    <name evidence="2" type="ORF">HNQ80_003029</name>
</gene>
<protein>
    <recommendedName>
        <fullName evidence="4">4Fe-4S binding domain-containing protein</fullName>
    </recommendedName>
</protein>
<dbReference type="Proteomes" id="UP000579281">
    <property type="component" value="Unassembled WGS sequence"/>
</dbReference>
<evidence type="ECO:0008006" key="4">
    <source>
        <dbReference type="Google" id="ProtNLM"/>
    </source>
</evidence>
<dbReference type="EMBL" id="JACHEN010000018">
    <property type="protein sequence ID" value="MBB6216924.1"/>
    <property type="molecule type" value="Genomic_DNA"/>
</dbReference>
<keyword evidence="1" id="KW-0812">Transmembrane</keyword>
<keyword evidence="3" id="KW-1185">Reference proteome</keyword>
<reference evidence="2 3" key="1">
    <citation type="submission" date="2020-08" db="EMBL/GenBank/DDBJ databases">
        <title>Genomic Encyclopedia of Type Strains, Phase IV (KMG-IV): sequencing the most valuable type-strain genomes for metagenomic binning, comparative biology and taxonomic classification.</title>
        <authorList>
            <person name="Goeker M."/>
        </authorList>
    </citation>
    <scope>NUCLEOTIDE SEQUENCE [LARGE SCALE GENOMIC DNA]</scope>
    <source>
        <strain evidence="2 3">DSM 103526</strain>
    </source>
</reference>
<comment type="caution">
    <text evidence="2">The sequence shown here is derived from an EMBL/GenBank/DDBJ whole genome shotgun (WGS) entry which is preliminary data.</text>
</comment>
<evidence type="ECO:0000313" key="3">
    <source>
        <dbReference type="Proteomes" id="UP000579281"/>
    </source>
</evidence>
<proteinExistence type="predicted"/>
<dbReference type="RefSeq" id="WP_184311439.1">
    <property type="nucleotide sequence ID" value="NZ_JACHEN010000018.1"/>
</dbReference>
<keyword evidence="1" id="KW-0472">Membrane</keyword>
<dbReference type="AlphaFoldDB" id="A0A841KT88"/>
<feature type="transmembrane region" description="Helical" evidence="1">
    <location>
        <begin position="110"/>
        <end position="135"/>
    </location>
</feature>